<protein>
    <submittedName>
        <fullName evidence="1">Uncharacterized protein</fullName>
    </submittedName>
</protein>
<reference evidence="1" key="1">
    <citation type="journal article" date="2011" name="BMC Genomics">
        <title>Shotgun sequencing of Yersinia enterocolitica strain W22703 (biotype 2, serotype O:9): genomic evidence for oscillation between invertebrates and mammals.</title>
        <authorList>
            <person name="Fuchs T.M."/>
            <person name="Brandt K."/>
            <person name="Starke M."/>
            <person name="Rattei T."/>
        </authorList>
    </citation>
    <scope>NUCLEOTIDE SEQUENCE</scope>
</reference>
<sequence length="69" mass="7515">MKVGLFLPLLLCIHNHPDEDNTMTQTQLAIDNVLASAESTIQLNKLPEVVLSFITGEQTGVARSGGIFY</sequence>
<proteinExistence type="predicted"/>
<gene>
    <name evidence="1" type="ORF">YEW_GO28130</name>
</gene>
<dbReference type="EMBL" id="FR718574">
    <property type="protein sequence ID" value="CBX71228.1"/>
    <property type="molecule type" value="Genomic_DNA"/>
</dbReference>
<organism evidence="1">
    <name type="scientific">Yersinia enterocolitica W22703</name>
    <dbReference type="NCBI Taxonomy" id="913028"/>
    <lineage>
        <taxon>Bacteria</taxon>
        <taxon>Pseudomonadati</taxon>
        <taxon>Pseudomonadota</taxon>
        <taxon>Gammaproteobacteria</taxon>
        <taxon>Enterobacterales</taxon>
        <taxon>Yersiniaceae</taxon>
        <taxon>Yersinia</taxon>
    </lineage>
</organism>
<accession>F4MZH0</accession>
<evidence type="ECO:0000313" key="1">
    <source>
        <dbReference type="EMBL" id="CBX71228.1"/>
    </source>
</evidence>
<name>F4MZH0_YEREN</name>
<dbReference type="AlphaFoldDB" id="F4MZH0"/>